<dbReference type="Gramene" id="TVU19179">
    <property type="protein sequence ID" value="TVU19179"/>
    <property type="gene ID" value="EJB05_35316"/>
</dbReference>
<comment type="caution">
    <text evidence="2">The sequence shown here is derived from an EMBL/GenBank/DDBJ whole genome shotgun (WGS) entry which is preliminary data.</text>
</comment>
<protein>
    <submittedName>
        <fullName evidence="2">Uncharacterized protein</fullName>
    </submittedName>
</protein>
<reference evidence="2 3" key="1">
    <citation type="journal article" date="2019" name="Sci. Rep.">
        <title>A high-quality genome of Eragrostis curvula grass provides insights into Poaceae evolution and supports new strategies to enhance forage quality.</title>
        <authorList>
            <person name="Carballo J."/>
            <person name="Santos B.A.C.M."/>
            <person name="Zappacosta D."/>
            <person name="Garbus I."/>
            <person name="Selva J.P."/>
            <person name="Gallo C.A."/>
            <person name="Diaz A."/>
            <person name="Albertini E."/>
            <person name="Caccamo M."/>
            <person name="Echenique V."/>
        </authorList>
    </citation>
    <scope>NUCLEOTIDE SEQUENCE [LARGE SCALE GENOMIC DNA]</scope>
    <source>
        <strain evidence="3">cv. Victoria</strain>
        <tissue evidence="2">Leaf</tissue>
    </source>
</reference>
<feature type="compositionally biased region" description="Polar residues" evidence="1">
    <location>
        <begin position="72"/>
        <end position="82"/>
    </location>
</feature>
<evidence type="ECO:0000256" key="1">
    <source>
        <dbReference type="SAM" id="MobiDB-lite"/>
    </source>
</evidence>
<feature type="region of interest" description="Disordered" evidence="1">
    <location>
        <begin position="60"/>
        <end position="82"/>
    </location>
</feature>
<evidence type="ECO:0000313" key="3">
    <source>
        <dbReference type="Proteomes" id="UP000324897"/>
    </source>
</evidence>
<keyword evidence="3" id="KW-1185">Reference proteome</keyword>
<dbReference type="Proteomes" id="UP000324897">
    <property type="component" value="Chromosome 7"/>
</dbReference>
<feature type="non-terminal residue" evidence="2">
    <location>
        <position position="100"/>
    </location>
</feature>
<feature type="region of interest" description="Disordered" evidence="1">
    <location>
        <begin position="27"/>
        <end position="48"/>
    </location>
</feature>
<sequence length="100" mass="11241">CRSAHLAKHRQAAETSTAHLQIIHHKALAGERERAREKKNKTPLRSSRIKASPVGLVLGYKSRRDDEGPKSSVRSFDTNQDGKSTLFLHSGHVIRIKSEY</sequence>
<dbReference type="EMBL" id="RWGY01000029">
    <property type="protein sequence ID" value="TVU19179.1"/>
    <property type="molecule type" value="Genomic_DNA"/>
</dbReference>
<proteinExistence type="predicted"/>
<name>A0A5J9U696_9POAL</name>
<feature type="non-terminal residue" evidence="2">
    <location>
        <position position="1"/>
    </location>
</feature>
<accession>A0A5J9U696</accession>
<dbReference type="AlphaFoldDB" id="A0A5J9U696"/>
<organism evidence="2 3">
    <name type="scientific">Eragrostis curvula</name>
    <name type="common">weeping love grass</name>
    <dbReference type="NCBI Taxonomy" id="38414"/>
    <lineage>
        <taxon>Eukaryota</taxon>
        <taxon>Viridiplantae</taxon>
        <taxon>Streptophyta</taxon>
        <taxon>Embryophyta</taxon>
        <taxon>Tracheophyta</taxon>
        <taxon>Spermatophyta</taxon>
        <taxon>Magnoliopsida</taxon>
        <taxon>Liliopsida</taxon>
        <taxon>Poales</taxon>
        <taxon>Poaceae</taxon>
        <taxon>PACMAD clade</taxon>
        <taxon>Chloridoideae</taxon>
        <taxon>Eragrostideae</taxon>
        <taxon>Eragrostidinae</taxon>
        <taxon>Eragrostis</taxon>
    </lineage>
</organism>
<gene>
    <name evidence="2" type="ORF">EJB05_35316</name>
</gene>
<evidence type="ECO:0000313" key="2">
    <source>
        <dbReference type="EMBL" id="TVU19179.1"/>
    </source>
</evidence>